<dbReference type="PANTHER" id="PTHR23037:SF46">
    <property type="entry name" value="INTERLEUKIN 5 RECEPTOR SUBUNIT ALPHA"/>
    <property type="match status" value="1"/>
</dbReference>
<keyword evidence="5 8" id="KW-0472">Membrane</keyword>
<proteinExistence type="predicted"/>
<evidence type="ECO:0000259" key="10">
    <source>
        <dbReference type="PROSITE" id="PS50853"/>
    </source>
</evidence>
<dbReference type="GO" id="GO:0004896">
    <property type="term" value="F:cytokine receptor activity"/>
    <property type="evidence" value="ECO:0007669"/>
    <property type="project" value="TreeGrafter"/>
</dbReference>
<keyword evidence="4 8" id="KW-1133">Transmembrane helix</keyword>
<dbReference type="Gene3D" id="2.60.40.10">
    <property type="entry name" value="Immunoglobulins"/>
    <property type="match status" value="2"/>
</dbReference>
<feature type="domain" description="Fibronectin type-III" evidence="10">
    <location>
        <begin position="144"/>
        <end position="238"/>
    </location>
</feature>
<comment type="subcellular location">
    <subcellularLocation>
        <location evidence="1">Membrane</location>
        <topology evidence="1">Single-pass type I membrane protein</topology>
    </subcellularLocation>
</comment>
<dbReference type="Proteomes" id="UP000261520">
    <property type="component" value="Unplaced"/>
</dbReference>
<organism evidence="11 12">
    <name type="scientific">Periophthalmus magnuspinnatus</name>
    <dbReference type="NCBI Taxonomy" id="409849"/>
    <lineage>
        <taxon>Eukaryota</taxon>
        <taxon>Metazoa</taxon>
        <taxon>Chordata</taxon>
        <taxon>Craniata</taxon>
        <taxon>Vertebrata</taxon>
        <taxon>Euteleostomi</taxon>
        <taxon>Actinopterygii</taxon>
        <taxon>Neopterygii</taxon>
        <taxon>Teleostei</taxon>
        <taxon>Neoteleostei</taxon>
        <taxon>Acanthomorphata</taxon>
        <taxon>Gobiaria</taxon>
        <taxon>Gobiiformes</taxon>
        <taxon>Gobioidei</taxon>
        <taxon>Gobiidae</taxon>
        <taxon>Oxudercinae</taxon>
        <taxon>Periophthalmus</taxon>
    </lineage>
</organism>
<keyword evidence="7" id="KW-0325">Glycoprotein</keyword>
<dbReference type="InterPro" id="IPR036116">
    <property type="entry name" value="FN3_sf"/>
</dbReference>
<evidence type="ECO:0000256" key="9">
    <source>
        <dbReference type="SAM" id="SignalP"/>
    </source>
</evidence>
<name>A0A3B3ZUH5_9GOBI</name>
<keyword evidence="12" id="KW-1185">Reference proteome</keyword>
<dbReference type="Ensembl" id="ENSPMGT00000008447.1">
    <property type="protein sequence ID" value="ENSPMGP00000007936.1"/>
    <property type="gene ID" value="ENSPMGG00000006549.1"/>
</dbReference>
<reference evidence="11" key="1">
    <citation type="submission" date="2025-08" db="UniProtKB">
        <authorList>
            <consortium name="Ensembl"/>
        </authorList>
    </citation>
    <scope>IDENTIFICATION</scope>
</reference>
<evidence type="ECO:0000256" key="4">
    <source>
        <dbReference type="ARBA" id="ARBA00022989"/>
    </source>
</evidence>
<dbReference type="InterPro" id="IPR015152">
    <property type="entry name" value="Growth/epo_recpt_lig-bind"/>
</dbReference>
<keyword evidence="6" id="KW-0675">Receptor</keyword>
<evidence type="ECO:0000313" key="12">
    <source>
        <dbReference type="Proteomes" id="UP000261520"/>
    </source>
</evidence>
<feature type="chain" id="PRO_5017320453" evidence="9">
    <location>
        <begin position="41"/>
        <end position="534"/>
    </location>
</feature>
<dbReference type="SMART" id="SM00060">
    <property type="entry name" value="FN3"/>
    <property type="match status" value="2"/>
</dbReference>
<keyword evidence="2 8" id="KW-0812">Transmembrane</keyword>
<evidence type="ECO:0000256" key="1">
    <source>
        <dbReference type="ARBA" id="ARBA00004479"/>
    </source>
</evidence>
<evidence type="ECO:0000256" key="6">
    <source>
        <dbReference type="ARBA" id="ARBA00023170"/>
    </source>
</evidence>
<accession>A0A3B3ZUH5</accession>
<evidence type="ECO:0000256" key="5">
    <source>
        <dbReference type="ARBA" id="ARBA00023136"/>
    </source>
</evidence>
<protein>
    <submittedName>
        <fullName evidence="11">Prolactin receptor</fullName>
    </submittedName>
</protein>
<feature type="transmembrane region" description="Helical" evidence="8">
    <location>
        <begin position="245"/>
        <end position="266"/>
    </location>
</feature>
<dbReference type="Pfam" id="PF09067">
    <property type="entry name" value="EpoR_lig-bind"/>
    <property type="match status" value="1"/>
</dbReference>
<evidence type="ECO:0000256" key="7">
    <source>
        <dbReference type="ARBA" id="ARBA00023180"/>
    </source>
</evidence>
<dbReference type="SUPFAM" id="SSF49265">
    <property type="entry name" value="Fibronectin type III"/>
    <property type="match status" value="2"/>
</dbReference>
<dbReference type="FunFam" id="2.60.40.10:FF:000287">
    <property type="entry name" value="Prolactin receptor"/>
    <property type="match status" value="1"/>
</dbReference>
<evidence type="ECO:0000256" key="2">
    <source>
        <dbReference type="ARBA" id="ARBA00022692"/>
    </source>
</evidence>
<dbReference type="InterPro" id="IPR003961">
    <property type="entry name" value="FN3_dom"/>
</dbReference>
<evidence type="ECO:0000313" key="11">
    <source>
        <dbReference type="Ensembl" id="ENSPMGP00000007936.1"/>
    </source>
</evidence>
<evidence type="ECO:0000256" key="3">
    <source>
        <dbReference type="ARBA" id="ARBA00022729"/>
    </source>
</evidence>
<sequence length="534" mass="61172">MIFLHVLSLKPGRMTDCTRLKRLLGWVLLLLISAVFECSSNSPPGKPVFKDCHSPDKETFTCWWEPDPDDGEDTTYRLFYEKDQEESRECPDYHTAGKNSCFFDRNHTSIWVDYFLTVVAFNAFGNASSDIFKLDVVDIVKGNPPENVTVRLEFDQDSPTIHVYWNPYVIRSNYGWLTTKYQLRFKEEDGNWTVSLLSQFRLYNASPGKQYTVQVRCSIDNGKWSEWSSSAFIQIPKSEPKQQRFWIPVAFFSAIPFFAAVCILYIKWKFIKQWLLPPVPGPKIKGVDVHLLKSGRSEEVTSALLINQVFPSVTPWKNQVEEYLVVRDDNLLIFDGLGTNGVIISSKFHSEANINEESNVENNVDHKEEAQILDYFVEINEPGFVDELNFVNAMETEKVQSINDLKVVPLENSSYVDIPKKDVTVQDMRPGDYSTVQDIRGECIILEKQSNTSDSKNTDMNRHEEERLPDDYTKVKEVKGDHIVLLQDPSCGNNGQYTDCGNHKSPHPMMEKGGVYADFLHNGYVDNISTTPVM</sequence>
<evidence type="ECO:0000256" key="8">
    <source>
        <dbReference type="SAM" id="Phobius"/>
    </source>
</evidence>
<dbReference type="STRING" id="409849.ENSPMGP00000007936"/>
<dbReference type="AlphaFoldDB" id="A0A3B3ZUH5"/>
<dbReference type="GO" id="GO:0009897">
    <property type="term" value="C:external side of plasma membrane"/>
    <property type="evidence" value="ECO:0007669"/>
    <property type="project" value="TreeGrafter"/>
</dbReference>
<reference evidence="11" key="2">
    <citation type="submission" date="2025-09" db="UniProtKB">
        <authorList>
            <consortium name="Ensembl"/>
        </authorList>
    </citation>
    <scope>IDENTIFICATION</scope>
</reference>
<keyword evidence="3 9" id="KW-0732">Signal</keyword>
<dbReference type="PANTHER" id="PTHR23037">
    <property type="entry name" value="CYTOKINE RECEPTOR"/>
    <property type="match status" value="1"/>
</dbReference>
<dbReference type="PROSITE" id="PS50853">
    <property type="entry name" value="FN3"/>
    <property type="match status" value="1"/>
</dbReference>
<dbReference type="CDD" id="cd00063">
    <property type="entry name" value="FN3"/>
    <property type="match status" value="1"/>
</dbReference>
<dbReference type="InterPro" id="IPR013783">
    <property type="entry name" value="Ig-like_fold"/>
</dbReference>
<feature type="signal peptide" evidence="9">
    <location>
        <begin position="1"/>
        <end position="40"/>
    </location>
</feature>